<protein>
    <recommendedName>
        <fullName evidence="2">protein-serine/threonine phosphatase</fullName>
        <ecNumber evidence="2">3.1.3.16</ecNumber>
    </recommendedName>
</protein>
<dbReference type="EMBL" id="LGTO01000007">
    <property type="protein sequence ID" value="KNE20121.1"/>
    <property type="molecule type" value="Genomic_DNA"/>
</dbReference>
<evidence type="ECO:0000259" key="9">
    <source>
        <dbReference type="PROSITE" id="PS51746"/>
    </source>
</evidence>
<dbReference type="InterPro" id="IPR036457">
    <property type="entry name" value="PPM-type-like_dom_sf"/>
</dbReference>
<proteinExistence type="predicted"/>
<evidence type="ECO:0000256" key="2">
    <source>
        <dbReference type="ARBA" id="ARBA00013081"/>
    </source>
</evidence>
<dbReference type="SUPFAM" id="SSF81606">
    <property type="entry name" value="PP2C-like"/>
    <property type="match status" value="1"/>
</dbReference>
<dbReference type="PANTHER" id="PTHR47992">
    <property type="entry name" value="PROTEIN PHOSPHATASE"/>
    <property type="match status" value="1"/>
</dbReference>
<comment type="catalytic activity">
    <reaction evidence="7">
        <text>O-phospho-L-seryl-[protein] + H2O = L-seryl-[protein] + phosphate</text>
        <dbReference type="Rhea" id="RHEA:20629"/>
        <dbReference type="Rhea" id="RHEA-COMP:9863"/>
        <dbReference type="Rhea" id="RHEA-COMP:11604"/>
        <dbReference type="ChEBI" id="CHEBI:15377"/>
        <dbReference type="ChEBI" id="CHEBI:29999"/>
        <dbReference type="ChEBI" id="CHEBI:43474"/>
        <dbReference type="ChEBI" id="CHEBI:83421"/>
        <dbReference type="EC" id="3.1.3.16"/>
    </reaction>
</comment>
<gene>
    <name evidence="10" type="ORF">AFK71_17170</name>
</gene>
<evidence type="ECO:0000313" key="10">
    <source>
        <dbReference type="EMBL" id="KNE20121.1"/>
    </source>
</evidence>
<comment type="cofactor">
    <cofactor evidence="1">
        <name>Mn(2+)</name>
        <dbReference type="ChEBI" id="CHEBI:29035"/>
    </cofactor>
</comment>
<evidence type="ECO:0000256" key="7">
    <source>
        <dbReference type="ARBA" id="ARBA00047761"/>
    </source>
</evidence>
<keyword evidence="6" id="KW-0464">Manganese</keyword>
<dbReference type="SMART" id="SM00332">
    <property type="entry name" value="PP2Cc"/>
    <property type="match status" value="1"/>
</dbReference>
<dbReference type="Pfam" id="PF13672">
    <property type="entry name" value="PP2C_2"/>
    <property type="match status" value="1"/>
</dbReference>
<keyword evidence="11" id="KW-1185">Reference proteome</keyword>
<evidence type="ECO:0000256" key="1">
    <source>
        <dbReference type="ARBA" id="ARBA00001936"/>
    </source>
</evidence>
<dbReference type="AlphaFoldDB" id="A0A0L0QNJ1"/>
<dbReference type="InterPro" id="IPR001932">
    <property type="entry name" value="PPM-type_phosphatase-like_dom"/>
</dbReference>
<evidence type="ECO:0000313" key="11">
    <source>
        <dbReference type="Proteomes" id="UP000036780"/>
    </source>
</evidence>
<dbReference type="EC" id="3.1.3.16" evidence="2"/>
<dbReference type="SMART" id="SM00331">
    <property type="entry name" value="PP2C_SIG"/>
    <property type="match status" value="1"/>
</dbReference>
<evidence type="ECO:0000256" key="3">
    <source>
        <dbReference type="ARBA" id="ARBA00022723"/>
    </source>
</evidence>
<dbReference type="OrthoDB" id="9801841at2"/>
<organism evidence="10 11">
    <name type="scientific">Virgibacillus pantothenticus</name>
    <dbReference type="NCBI Taxonomy" id="1473"/>
    <lineage>
        <taxon>Bacteria</taxon>
        <taxon>Bacillati</taxon>
        <taxon>Bacillota</taxon>
        <taxon>Bacilli</taxon>
        <taxon>Bacillales</taxon>
        <taxon>Bacillaceae</taxon>
        <taxon>Virgibacillus</taxon>
    </lineage>
</organism>
<dbReference type="PATRIC" id="fig|1473.5.peg.2148"/>
<evidence type="ECO:0000256" key="8">
    <source>
        <dbReference type="ARBA" id="ARBA00048336"/>
    </source>
</evidence>
<comment type="catalytic activity">
    <reaction evidence="8">
        <text>O-phospho-L-threonyl-[protein] + H2O = L-threonyl-[protein] + phosphate</text>
        <dbReference type="Rhea" id="RHEA:47004"/>
        <dbReference type="Rhea" id="RHEA-COMP:11060"/>
        <dbReference type="Rhea" id="RHEA-COMP:11605"/>
        <dbReference type="ChEBI" id="CHEBI:15377"/>
        <dbReference type="ChEBI" id="CHEBI:30013"/>
        <dbReference type="ChEBI" id="CHEBI:43474"/>
        <dbReference type="ChEBI" id="CHEBI:61977"/>
        <dbReference type="EC" id="3.1.3.16"/>
    </reaction>
</comment>
<dbReference type="InterPro" id="IPR015655">
    <property type="entry name" value="PP2C"/>
</dbReference>
<keyword evidence="3" id="KW-0479">Metal-binding</keyword>
<dbReference type="Gene3D" id="3.60.40.10">
    <property type="entry name" value="PPM-type phosphatase domain"/>
    <property type="match status" value="1"/>
</dbReference>
<accession>A0A0L0QNJ1</accession>
<dbReference type="GO" id="GO:0046872">
    <property type="term" value="F:metal ion binding"/>
    <property type="evidence" value="ECO:0007669"/>
    <property type="project" value="UniProtKB-KW"/>
</dbReference>
<dbReference type="FunFam" id="3.60.40.10:FF:000002">
    <property type="entry name" value="Serine/threonine phosphatase stp"/>
    <property type="match status" value="1"/>
</dbReference>
<evidence type="ECO:0000256" key="4">
    <source>
        <dbReference type="ARBA" id="ARBA00022801"/>
    </source>
</evidence>
<evidence type="ECO:0000256" key="5">
    <source>
        <dbReference type="ARBA" id="ARBA00022912"/>
    </source>
</evidence>
<dbReference type="PROSITE" id="PS51746">
    <property type="entry name" value="PPM_2"/>
    <property type="match status" value="1"/>
</dbReference>
<sequence>MKAHFLTDRGQVRSHNEDSGGVFYNSGGQVLAIIADGMGGHQAGDVASQMATKLLQKKWEQTEQVPSPDVAETWVQAAVLEANTAIFQYAHEHEACYGMGTTIVIAIILEETLTIAHIGDSRAYMITNETMKQITEDHSFVNALIQSGQISKEEATYHPRKNVVLKALGTEETVTCDVRTLSLEQNDLLLLCTDGLTDKLSDEEIYTIVCSDTDLYQVGQKMVQLANERGGEDNISLVLIQHDKPEERAGEPL</sequence>
<dbReference type="NCBIfam" id="NF033484">
    <property type="entry name" value="Stp1_PP2C_phos"/>
    <property type="match status" value="1"/>
</dbReference>
<dbReference type="Proteomes" id="UP000036780">
    <property type="component" value="Unassembled WGS sequence"/>
</dbReference>
<reference evidence="11" key="1">
    <citation type="submission" date="2015-07" db="EMBL/GenBank/DDBJ databases">
        <title>Fjat-10053 dsm26.</title>
        <authorList>
            <person name="Liu B."/>
            <person name="Wang J."/>
            <person name="Zhu Y."/>
            <person name="Liu G."/>
            <person name="Chen Q."/>
            <person name="Chen Z."/>
            <person name="Lan J."/>
            <person name="Che J."/>
            <person name="Ge C."/>
            <person name="Shi H."/>
            <person name="Pan Z."/>
            <person name="Liu X."/>
        </authorList>
    </citation>
    <scope>NUCLEOTIDE SEQUENCE [LARGE SCALE GENOMIC DNA]</scope>
    <source>
        <strain evidence="11">DSM 26</strain>
    </source>
</reference>
<dbReference type="CDD" id="cd00143">
    <property type="entry name" value="PP2Cc"/>
    <property type="match status" value="1"/>
</dbReference>
<comment type="caution">
    <text evidence="10">The sequence shown here is derived from an EMBL/GenBank/DDBJ whole genome shotgun (WGS) entry which is preliminary data.</text>
</comment>
<dbReference type="RefSeq" id="WP_050352689.1">
    <property type="nucleotide sequence ID" value="NZ_BOSN01000001.1"/>
</dbReference>
<evidence type="ECO:0000256" key="6">
    <source>
        <dbReference type="ARBA" id="ARBA00023211"/>
    </source>
</evidence>
<name>A0A0L0QNJ1_VIRPA</name>
<dbReference type="GeneID" id="66870746"/>
<keyword evidence="5" id="KW-0904">Protein phosphatase</keyword>
<dbReference type="GO" id="GO:0004722">
    <property type="term" value="F:protein serine/threonine phosphatase activity"/>
    <property type="evidence" value="ECO:0007669"/>
    <property type="project" value="UniProtKB-EC"/>
</dbReference>
<feature type="domain" description="PPM-type phosphatase" evidence="9">
    <location>
        <begin position="2"/>
        <end position="242"/>
    </location>
</feature>
<keyword evidence="4" id="KW-0378">Hydrolase</keyword>